<gene>
    <name evidence="1" type="ORF">GCM10010319_58040</name>
</gene>
<reference evidence="1 2" key="1">
    <citation type="journal article" date="2019" name="Int. J. Syst. Evol. Microbiol.">
        <title>The Global Catalogue of Microorganisms (GCM) 10K type strain sequencing project: providing services to taxonomists for standard genome sequencing and annotation.</title>
        <authorList>
            <consortium name="The Broad Institute Genomics Platform"/>
            <consortium name="The Broad Institute Genome Sequencing Center for Infectious Disease"/>
            <person name="Wu L."/>
            <person name="Ma J."/>
        </authorList>
    </citation>
    <scope>NUCLEOTIDE SEQUENCE [LARGE SCALE GENOMIC DNA]</scope>
    <source>
        <strain evidence="1 2">JCM 4565</strain>
    </source>
</reference>
<evidence type="ECO:0000313" key="2">
    <source>
        <dbReference type="Proteomes" id="UP001500063"/>
    </source>
</evidence>
<evidence type="ECO:0000313" key="1">
    <source>
        <dbReference type="EMBL" id="GAA0372241.1"/>
    </source>
</evidence>
<dbReference type="Proteomes" id="UP001500063">
    <property type="component" value="Unassembled WGS sequence"/>
</dbReference>
<keyword evidence="2" id="KW-1185">Reference proteome</keyword>
<comment type="caution">
    <text evidence="1">The sequence shown here is derived from an EMBL/GenBank/DDBJ whole genome shotgun (WGS) entry which is preliminary data.</text>
</comment>
<sequence length="214" mass="23263">MTHTTIAWFDSLTESVAALGAAARETRFANQAARAALWAVEPGRLQPVHGLLSVPGKYMIRPHDVALAQLHDLCRAHQSGTAALYENMARAYAYGTATALLSVIKGEQPQFVELCRDEAGQYSTPFSLLPDFREALGHWVGIDRLDALRWEVDSRQHAADVADAFAQCEELADYESAALTEARALAAGLADSWCAYGEQTEAALHFLLTSGESQ</sequence>
<name>A0ABN0XT87_9ACTN</name>
<protein>
    <submittedName>
        <fullName evidence="1">Uncharacterized protein</fullName>
    </submittedName>
</protein>
<dbReference type="RefSeq" id="WP_344122491.1">
    <property type="nucleotide sequence ID" value="NZ_BAAABW010000028.1"/>
</dbReference>
<organism evidence="1 2">
    <name type="scientific">Streptomyces blastmyceticus</name>
    <dbReference type="NCBI Taxonomy" id="68180"/>
    <lineage>
        <taxon>Bacteria</taxon>
        <taxon>Bacillati</taxon>
        <taxon>Actinomycetota</taxon>
        <taxon>Actinomycetes</taxon>
        <taxon>Kitasatosporales</taxon>
        <taxon>Streptomycetaceae</taxon>
        <taxon>Streptomyces</taxon>
    </lineage>
</organism>
<accession>A0ABN0XT87</accession>
<dbReference type="EMBL" id="BAAABW010000028">
    <property type="protein sequence ID" value="GAA0372241.1"/>
    <property type="molecule type" value="Genomic_DNA"/>
</dbReference>
<proteinExistence type="predicted"/>